<proteinExistence type="predicted"/>
<reference evidence="2 3" key="1">
    <citation type="submission" date="2018-07" db="EMBL/GenBank/DDBJ databases">
        <title>Genome sequence of Nitratireductor thuwali#1536.</title>
        <authorList>
            <person name="Michoud G."/>
            <person name="Merlino G."/>
            <person name="Sefrji F.O."/>
            <person name="Daffonchio D."/>
        </authorList>
    </citation>
    <scope>NUCLEOTIDE SEQUENCE [LARGE SCALE GENOMIC DNA]</scope>
    <source>
        <strain evidence="3">Nit1536</strain>
    </source>
</reference>
<gene>
    <name evidence="2" type="ORF">NTH_02856</name>
</gene>
<dbReference type="Proteomes" id="UP001342418">
    <property type="component" value="Chromosome"/>
</dbReference>
<evidence type="ECO:0000313" key="3">
    <source>
        <dbReference type="Proteomes" id="UP001342418"/>
    </source>
</evidence>
<dbReference type="RefSeq" id="WP_338530612.1">
    <property type="nucleotide sequence ID" value="NZ_CP030941.1"/>
</dbReference>
<dbReference type="EMBL" id="CP030941">
    <property type="protein sequence ID" value="UUP18376.1"/>
    <property type="molecule type" value="Genomic_DNA"/>
</dbReference>
<evidence type="ECO:0000256" key="1">
    <source>
        <dbReference type="SAM" id="SignalP"/>
    </source>
</evidence>
<keyword evidence="1" id="KW-0732">Signal</keyword>
<feature type="signal peptide" evidence="1">
    <location>
        <begin position="1"/>
        <end position="19"/>
    </location>
</feature>
<keyword evidence="3" id="KW-1185">Reference proteome</keyword>
<feature type="chain" id="PRO_5046643495" evidence="1">
    <location>
        <begin position="20"/>
        <end position="97"/>
    </location>
</feature>
<evidence type="ECO:0000313" key="2">
    <source>
        <dbReference type="EMBL" id="UUP18376.1"/>
    </source>
</evidence>
<name>A0ABY5MMA7_9HYPH</name>
<accession>A0ABY5MMA7</accession>
<organism evidence="2 3">
    <name type="scientific">Nitratireductor thuwali</name>
    <dbReference type="NCBI Taxonomy" id="2267699"/>
    <lineage>
        <taxon>Bacteria</taxon>
        <taxon>Pseudomonadati</taxon>
        <taxon>Pseudomonadota</taxon>
        <taxon>Alphaproteobacteria</taxon>
        <taxon>Hyphomicrobiales</taxon>
        <taxon>Phyllobacteriaceae</taxon>
        <taxon>Nitratireductor</taxon>
    </lineage>
</organism>
<sequence length="97" mass="10468">MKQLLISMALACTAFPALACGLYTSDAKAPGERVLMDYVDELVLRDGNNQAHYATSNVGTGPGIRVAIPLEGGDALEISAEGDIFWFGPERFNKFCR</sequence>
<protein>
    <submittedName>
        <fullName evidence="2">Uncharacterized protein</fullName>
    </submittedName>
</protein>